<dbReference type="Proteomes" id="UP000297626">
    <property type="component" value="Unassembled WGS sequence"/>
</dbReference>
<dbReference type="AlphaFoldDB" id="A0A4R9BKE8"/>
<proteinExistence type="predicted"/>
<dbReference type="RefSeq" id="WP_134530391.1">
    <property type="nucleotide sequence ID" value="NZ_SOHN01000016.1"/>
</dbReference>
<gene>
    <name evidence="2" type="ORF">E3T51_14275</name>
</gene>
<evidence type="ECO:0000259" key="1">
    <source>
        <dbReference type="Pfam" id="PF00535"/>
    </source>
</evidence>
<evidence type="ECO:0000313" key="3">
    <source>
        <dbReference type="Proteomes" id="UP000297626"/>
    </source>
</evidence>
<keyword evidence="2" id="KW-0808">Transferase</keyword>
<comment type="caution">
    <text evidence="2">The sequence shown here is derived from an EMBL/GenBank/DDBJ whole genome shotgun (WGS) entry which is preliminary data.</text>
</comment>
<accession>A0A4R9BKE8</accession>
<organism evidence="2 3">
    <name type="scientific">Cryobacterium serini</name>
    <dbReference type="NCBI Taxonomy" id="1259201"/>
    <lineage>
        <taxon>Bacteria</taxon>
        <taxon>Bacillati</taxon>
        <taxon>Actinomycetota</taxon>
        <taxon>Actinomycetes</taxon>
        <taxon>Micrococcales</taxon>
        <taxon>Microbacteriaceae</taxon>
        <taxon>Cryobacterium</taxon>
    </lineage>
</organism>
<sequence>MTLDIMMPFYGRFDHFQQAVESVLAQSDPDWRLTIVDDVYPDLAPGEWAKSLGDERITYIRNDENLRPSRNYRKCVSLMKSDFATLMGCDDILLPNYVRRVKELIAEFPDAAIIQPGVGLIDGNGRPSFPLADRVKGWYRIRGTGARKYSGETLAASLLRANWTYFPSLVWRASEVARHGFRVDLDVVQDLAMILEITKNGGSLVLDDEECFSYRRHAESVSAVTGPDGSKFAQERTLFSEAVEDCTTLGWTRAARAARLHLTSRLNALTEFPAAMRSGNARGRRALVRHIFGR</sequence>
<dbReference type="EMBL" id="SOHN01000016">
    <property type="protein sequence ID" value="TFD86279.1"/>
    <property type="molecule type" value="Genomic_DNA"/>
</dbReference>
<dbReference type="GO" id="GO:0016740">
    <property type="term" value="F:transferase activity"/>
    <property type="evidence" value="ECO:0007669"/>
    <property type="project" value="UniProtKB-KW"/>
</dbReference>
<dbReference type="Pfam" id="PF00535">
    <property type="entry name" value="Glycos_transf_2"/>
    <property type="match status" value="1"/>
</dbReference>
<dbReference type="InterPro" id="IPR029044">
    <property type="entry name" value="Nucleotide-diphossugar_trans"/>
</dbReference>
<reference evidence="2 3" key="1">
    <citation type="submission" date="2019-03" db="EMBL/GenBank/DDBJ databases">
        <title>Genomics of glacier-inhabiting Cryobacterium strains.</title>
        <authorList>
            <person name="Liu Q."/>
            <person name="Xin Y.-H."/>
        </authorList>
    </citation>
    <scope>NUCLEOTIDE SEQUENCE [LARGE SCALE GENOMIC DNA]</scope>
    <source>
        <strain evidence="2 3">Sr54</strain>
    </source>
</reference>
<feature type="domain" description="Glycosyltransferase 2-like" evidence="1">
    <location>
        <begin position="5"/>
        <end position="116"/>
    </location>
</feature>
<dbReference type="Gene3D" id="3.90.550.10">
    <property type="entry name" value="Spore Coat Polysaccharide Biosynthesis Protein SpsA, Chain A"/>
    <property type="match status" value="1"/>
</dbReference>
<evidence type="ECO:0000313" key="2">
    <source>
        <dbReference type="EMBL" id="TFD86279.1"/>
    </source>
</evidence>
<name>A0A4R9BKE8_9MICO</name>
<protein>
    <submittedName>
        <fullName evidence="2">Glycosyltransferase</fullName>
    </submittedName>
</protein>
<keyword evidence="3" id="KW-1185">Reference proteome</keyword>
<dbReference type="SUPFAM" id="SSF53448">
    <property type="entry name" value="Nucleotide-diphospho-sugar transferases"/>
    <property type="match status" value="1"/>
</dbReference>
<dbReference type="InterPro" id="IPR001173">
    <property type="entry name" value="Glyco_trans_2-like"/>
</dbReference>